<evidence type="ECO:0000313" key="2">
    <source>
        <dbReference type="EMBL" id="KAB2597412.1"/>
    </source>
</evidence>
<reference evidence="3" key="2">
    <citation type="submission" date="2019-10" db="EMBL/GenBank/DDBJ databases">
        <title>A de novo genome assembly of a pear dwarfing rootstock.</title>
        <authorList>
            <person name="Wang F."/>
            <person name="Wang J."/>
            <person name="Li S."/>
            <person name="Zhang Y."/>
            <person name="Fang M."/>
            <person name="Ma L."/>
            <person name="Zhao Y."/>
            <person name="Jiang S."/>
        </authorList>
    </citation>
    <scope>NUCLEOTIDE SEQUENCE [LARGE SCALE GENOMIC DNA]</scope>
</reference>
<dbReference type="EMBL" id="SMOL01000768">
    <property type="protein sequence ID" value="KAB2597412.1"/>
    <property type="molecule type" value="Genomic_DNA"/>
</dbReference>
<reference evidence="2 3" key="3">
    <citation type="submission" date="2019-11" db="EMBL/GenBank/DDBJ databases">
        <title>A de novo genome assembly of a pear dwarfing rootstock.</title>
        <authorList>
            <person name="Wang F."/>
            <person name="Wang J."/>
            <person name="Li S."/>
            <person name="Zhang Y."/>
            <person name="Fang M."/>
            <person name="Ma L."/>
            <person name="Zhao Y."/>
            <person name="Jiang S."/>
        </authorList>
    </citation>
    <scope>NUCLEOTIDE SEQUENCE [LARGE SCALE GENOMIC DNA]</scope>
    <source>
        <strain evidence="2">S2</strain>
        <tissue evidence="2">Leaf</tissue>
    </source>
</reference>
<evidence type="ECO:0000256" key="1">
    <source>
        <dbReference type="SAM" id="MobiDB-lite"/>
    </source>
</evidence>
<gene>
    <name evidence="2" type="ORF">D8674_000332</name>
</gene>
<proteinExistence type="predicted"/>
<evidence type="ECO:0000313" key="3">
    <source>
        <dbReference type="Proteomes" id="UP000327157"/>
    </source>
</evidence>
<protein>
    <submittedName>
        <fullName evidence="2">Pre-mRNA-processing factor 17</fullName>
    </submittedName>
</protein>
<dbReference type="AlphaFoldDB" id="A0A5N5F8A1"/>
<reference evidence="2 3" key="1">
    <citation type="submission" date="2019-09" db="EMBL/GenBank/DDBJ databases">
        <authorList>
            <person name="Ou C."/>
        </authorList>
    </citation>
    <scope>NUCLEOTIDE SEQUENCE [LARGE SCALE GENOMIC DNA]</scope>
    <source>
        <strain evidence="2">S2</strain>
        <tissue evidence="2">Leaf</tissue>
    </source>
</reference>
<keyword evidence="3" id="KW-1185">Reference proteome</keyword>
<dbReference type="Proteomes" id="UP000327157">
    <property type="component" value="Chromosome 1"/>
</dbReference>
<organism evidence="2 3">
    <name type="scientific">Pyrus ussuriensis x Pyrus communis</name>
    <dbReference type="NCBI Taxonomy" id="2448454"/>
    <lineage>
        <taxon>Eukaryota</taxon>
        <taxon>Viridiplantae</taxon>
        <taxon>Streptophyta</taxon>
        <taxon>Embryophyta</taxon>
        <taxon>Tracheophyta</taxon>
        <taxon>Spermatophyta</taxon>
        <taxon>Magnoliopsida</taxon>
        <taxon>eudicotyledons</taxon>
        <taxon>Gunneridae</taxon>
        <taxon>Pentapetalae</taxon>
        <taxon>rosids</taxon>
        <taxon>fabids</taxon>
        <taxon>Rosales</taxon>
        <taxon>Rosaceae</taxon>
        <taxon>Amygdaloideae</taxon>
        <taxon>Maleae</taxon>
        <taxon>Pyrus</taxon>
    </lineage>
</organism>
<sequence length="133" mass="15329">MSRSKLCICQSVRCHRDLMFIDPFTVVDPCRHGFVFIDSFAIVRLIAVVRPLRRDFLFVDPLAVVGPRLSQLKARGLSPNSKFERKSNTLENPNSMLRKPQPRQESFCARPSGCRFPFQAINEYLSVFVSFDF</sequence>
<feature type="region of interest" description="Disordered" evidence="1">
    <location>
        <begin position="79"/>
        <end position="102"/>
    </location>
</feature>
<accession>A0A5N5F8A1</accession>
<name>A0A5N5F8A1_9ROSA</name>
<comment type="caution">
    <text evidence="2">The sequence shown here is derived from an EMBL/GenBank/DDBJ whole genome shotgun (WGS) entry which is preliminary data.</text>
</comment>